<keyword evidence="8" id="KW-1015">Disulfide bond</keyword>
<dbReference type="GO" id="GO:0051082">
    <property type="term" value="F:unfolded protein binding"/>
    <property type="evidence" value="ECO:0007669"/>
    <property type="project" value="InterPro"/>
</dbReference>
<dbReference type="OrthoDB" id="1938156at2759"/>
<evidence type="ECO:0000256" key="5">
    <source>
        <dbReference type="ARBA" id="ARBA00022989"/>
    </source>
</evidence>
<dbReference type="GO" id="GO:0005509">
    <property type="term" value="F:calcium ion binding"/>
    <property type="evidence" value="ECO:0007669"/>
    <property type="project" value="InterPro"/>
</dbReference>
<dbReference type="AlphaFoldDB" id="C1DZP0"/>
<evidence type="ECO:0000256" key="9">
    <source>
        <dbReference type="RuleBase" id="RU362126"/>
    </source>
</evidence>
<keyword evidence="6" id="KW-0472">Membrane</keyword>
<feature type="compositionally biased region" description="Acidic residues" evidence="10">
    <location>
        <begin position="225"/>
        <end position="236"/>
    </location>
</feature>
<dbReference type="eggNOG" id="KOG0675">
    <property type="taxonomic scope" value="Eukaryota"/>
</dbReference>
<keyword evidence="12" id="KW-1185">Reference proteome</keyword>
<dbReference type="GO" id="GO:0005789">
    <property type="term" value="C:endoplasmic reticulum membrane"/>
    <property type="evidence" value="ECO:0007669"/>
    <property type="project" value="UniProtKB-SubCell"/>
</dbReference>
<evidence type="ECO:0000256" key="2">
    <source>
        <dbReference type="ARBA" id="ARBA00010983"/>
    </source>
</evidence>
<accession>C1DZP0</accession>
<feature type="disulfide bond" evidence="8">
    <location>
        <begin position="67"/>
        <end position="101"/>
    </location>
</feature>
<dbReference type="PROSITE" id="PS00804">
    <property type="entry name" value="CALRETICULIN_2"/>
    <property type="match status" value="1"/>
</dbReference>
<comment type="similarity">
    <text evidence="2 9">Belongs to the calreticulin family.</text>
</comment>
<evidence type="ECO:0000256" key="4">
    <source>
        <dbReference type="ARBA" id="ARBA00022824"/>
    </source>
</evidence>
<proteinExistence type="inferred from homology"/>
<keyword evidence="5" id="KW-1133">Transmembrane helix</keyword>
<dbReference type="RefSeq" id="XP_002499895.1">
    <property type="nucleotide sequence ID" value="XM_002499849.1"/>
</dbReference>
<dbReference type="PANTHER" id="PTHR11073">
    <property type="entry name" value="CALRETICULIN AND CALNEXIN"/>
    <property type="match status" value="1"/>
</dbReference>
<keyword evidence="4 9" id="KW-0256">Endoplasmic reticulum</keyword>
<evidence type="ECO:0000313" key="12">
    <source>
        <dbReference type="Proteomes" id="UP000002009"/>
    </source>
</evidence>
<dbReference type="Proteomes" id="UP000002009">
    <property type="component" value="Chromosome 2"/>
</dbReference>
<evidence type="ECO:0000256" key="8">
    <source>
        <dbReference type="PIRSR" id="PIRSR601580-3"/>
    </source>
</evidence>
<protein>
    <recommendedName>
        <fullName evidence="13">Calreticulin</fullName>
    </recommendedName>
</protein>
<dbReference type="InterPro" id="IPR001580">
    <property type="entry name" value="Calret/calnex"/>
</dbReference>
<evidence type="ECO:0000256" key="7">
    <source>
        <dbReference type="ARBA" id="ARBA00023186"/>
    </source>
</evidence>
<dbReference type="KEGG" id="mis:MICPUN_67567"/>
<reference evidence="11 12" key="1">
    <citation type="journal article" date="2009" name="Science">
        <title>Green evolution and dynamic adaptations revealed by genomes of the marine picoeukaryotes Micromonas.</title>
        <authorList>
            <person name="Worden A.Z."/>
            <person name="Lee J.H."/>
            <person name="Mock T."/>
            <person name="Rouze P."/>
            <person name="Simmons M.P."/>
            <person name="Aerts A.L."/>
            <person name="Allen A.E."/>
            <person name="Cuvelier M.L."/>
            <person name="Derelle E."/>
            <person name="Everett M.V."/>
            <person name="Foulon E."/>
            <person name="Grimwood J."/>
            <person name="Gundlach H."/>
            <person name="Henrissat B."/>
            <person name="Napoli C."/>
            <person name="McDonald S.M."/>
            <person name="Parker M.S."/>
            <person name="Rombauts S."/>
            <person name="Salamov A."/>
            <person name="Von Dassow P."/>
            <person name="Badger J.H."/>
            <person name="Coutinho P.M."/>
            <person name="Demir E."/>
            <person name="Dubchak I."/>
            <person name="Gentemann C."/>
            <person name="Eikrem W."/>
            <person name="Gready J.E."/>
            <person name="John U."/>
            <person name="Lanier W."/>
            <person name="Lindquist E.A."/>
            <person name="Lucas S."/>
            <person name="Mayer K.F."/>
            <person name="Moreau H."/>
            <person name="Not F."/>
            <person name="Otillar R."/>
            <person name="Panaud O."/>
            <person name="Pangilinan J."/>
            <person name="Paulsen I."/>
            <person name="Piegu B."/>
            <person name="Poliakov A."/>
            <person name="Robbens S."/>
            <person name="Schmutz J."/>
            <person name="Toulza E."/>
            <person name="Wyss T."/>
            <person name="Zelensky A."/>
            <person name="Zhou K."/>
            <person name="Armbrust E.V."/>
            <person name="Bhattacharya D."/>
            <person name="Goodenough U.W."/>
            <person name="Van de Peer Y."/>
            <person name="Grigoriev I.V."/>
        </authorList>
    </citation>
    <scope>NUCLEOTIDE SEQUENCE [LARGE SCALE GENOMIC DNA]</scope>
    <source>
        <strain evidence="12">RCC299 / NOUM17</strain>
    </source>
</reference>
<keyword evidence="3" id="KW-0812">Transmembrane</keyword>
<evidence type="ECO:0000256" key="6">
    <source>
        <dbReference type="ARBA" id="ARBA00023136"/>
    </source>
</evidence>
<dbReference type="Gene3D" id="2.10.250.10">
    <property type="entry name" value="Calreticulin/calnexin, P domain"/>
    <property type="match status" value="1"/>
</dbReference>
<dbReference type="InterPro" id="IPR013320">
    <property type="entry name" value="ConA-like_dom_sf"/>
</dbReference>
<evidence type="ECO:0000256" key="3">
    <source>
        <dbReference type="ARBA" id="ARBA00022692"/>
    </source>
</evidence>
<dbReference type="PROSITE" id="PS00805">
    <property type="entry name" value="CALRETICULIN_REPEAT"/>
    <property type="match status" value="1"/>
</dbReference>
<comment type="subcellular location">
    <subcellularLocation>
        <location evidence="1">Endoplasmic reticulum membrane</location>
        <topology evidence="1">Single-pass membrane protein</topology>
    </subcellularLocation>
</comment>
<dbReference type="Gene3D" id="2.60.120.200">
    <property type="match status" value="1"/>
</dbReference>
<evidence type="ECO:0000256" key="1">
    <source>
        <dbReference type="ARBA" id="ARBA00004389"/>
    </source>
</evidence>
<dbReference type="GeneID" id="8240620"/>
<feature type="non-terminal residue" evidence="11">
    <location>
        <position position="1"/>
    </location>
</feature>
<feature type="non-terminal residue" evidence="11">
    <location>
        <position position="365"/>
    </location>
</feature>
<dbReference type="EMBL" id="CP001323">
    <property type="protein sequence ID" value="ACO61153.1"/>
    <property type="molecule type" value="Genomic_DNA"/>
</dbReference>
<sequence>GAWTPASDEKYAGVASVVKADGTEDDGLYVPEAAKHYGVSAPLATPFDPKDGLTLQYEATLQDGLECGGAYLKFLTAHGDHDGAALNGDTPYTVMFGPDKCGGTNKVHVIFRHSSPDGTIEEKHLKSPPSVPFDRLPHLYTLVVRPDNTFEVKVDGETQSQGSLFDSFDPPFNPPEEIDDPDDSKPDDWVDAPKIDDPDAVKPEDWDEDAPMQIDDEDAVKPEGWLDDEPAEIEDPDAVKPDDWDDDEDGDWEAPIVPNPLCTKGPGCGEWVRPKKHNPDYKGKWYPPMIDNPEYKGPWAPRKIPNPKHFKDENPLANVGSVGAVAMEIWTMSKGLVVDNVLVAADDVAAKELQETQWRPKYEAL</sequence>
<dbReference type="SUPFAM" id="SSF63887">
    <property type="entry name" value="P-domain of calnexin/calreticulin"/>
    <property type="match status" value="1"/>
</dbReference>
<dbReference type="GO" id="GO:0006457">
    <property type="term" value="P:protein folding"/>
    <property type="evidence" value="ECO:0007669"/>
    <property type="project" value="InterPro"/>
</dbReference>
<evidence type="ECO:0008006" key="13">
    <source>
        <dbReference type="Google" id="ProtNLM"/>
    </source>
</evidence>
<dbReference type="OMA" id="LFWLKQY"/>
<dbReference type="GO" id="GO:0036503">
    <property type="term" value="P:ERAD pathway"/>
    <property type="evidence" value="ECO:0007669"/>
    <property type="project" value="TreeGrafter"/>
</dbReference>
<gene>
    <name evidence="11" type="ORF">MICPUN_67567</name>
</gene>
<dbReference type="SUPFAM" id="SSF49899">
    <property type="entry name" value="Concanavalin A-like lectins/glucanases"/>
    <property type="match status" value="1"/>
</dbReference>
<keyword evidence="7 9" id="KW-0143">Chaperone</keyword>
<feature type="compositionally biased region" description="Basic and acidic residues" evidence="10">
    <location>
        <begin position="183"/>
        <end position="204"/>
    </location>
</feature>
<evidence type="ECO:0000256" key="10">
    <source>
        <dbReference type="SAM" id="MobiDB-lite"/>
    </source>
</evidence>
<dbReference type="PRINTS" id="PR00626">
    <property type="entry name" value="CALRETICULIN"/>
</dbReference>
<feature type="compositionally biased region" description="Acidic residues" evidence="10">
    <location>
        <begin position="205"/>
        <end position="218"/>
    </location>
</feature>
<dbReference type="STRING" id="296587.C1DZP0"/>
<dbReference type="FunFam" id="2.10.250.10:FF:000001">
    <property type="entry name" value="Calnexin homolog"/>
    <property type="match status" value="1"/>
</dbReference>
<organism evidence="11 12">
    <name type="scientific">Micromonas commoda (strain RCC299 / NOUM17 / CCMP2709)</name>
    <name type="common">Picoplanktonic green alga</name>
    <dbReference type="NCBI Taxonomy" id="296587"/>
    <lineage>
        <taxon>Eukaryota</taxon>
        <taxon>Viridiplantae</taxon>
        <taxon>Chlorophyta</taxon>
        <taxon>Mamiellophyceae</taxon>
        <taxon>Mamiellales</taxon>
        <taxon>Mamiellaceae</taxon>
        <taxon>Micromonas</taxon>
    </lineage>
</organism>
<evidence type="ECO:0000313" key="11">
    <source>
        <dbReference type="EMBL" id="ACO61153.1"/>
    </source>
</evidence>
<dbReference type="Pfam" id="PF00262">
    <property type="entry name" value="Calreticulin"/>
    <property type="match status" value="1"/>
</dbReference>
<dbReference type="InParanoid" id="C1DZP0"/>
<dbReference type="PANTHER" id="PTHR11073:SF1">
    <property type="entry name" value="CALNEXIN 14D-RELATED"/>
    <property type="match status" value="1"/>
</dbReference>
<name>C1DZP0_MICCC</name>
<feature type="region of interest" description="Disordered" evidence="10">
    <location>
        <begin position="156"/>
        <end position="247"/>
    </location>
</feature>
<dbReference type="InterPro" id="IPR009033">
    <property type="entry name" value="Calreticulin/calnexin_P_dom_sf"/>
</dbReference>
<dbReference type="FunCoup" id="C1DZP0">
    <property type="interactions" value="1482"/>
</dbReference>
<dbReference type="InterPro" id="IPR018124">
    <property type="entry name" value="Calret/calnex_CS"/>
</dbReference>